<feature type="domain" description="BTB" evidence="5">
    <location>
        <begin position="56"/>
        <end position="138"/>
    </location>
</feature>
<dbReference type="Gene3D" id="3.30.710.10">
    <property type="entry name" value="Potassium Channel Kv1.1, Chain A"/>
    <property type="match status" value="1"/>
</dbReference>
<proteinExistence type="predicted"/>
<evidence type="ECO:0000256" key="4">
    <source>
        <dbReference type="ARBA" id="ARBA00022786"/>
    </source>
</evidence>
<dbReference type="PIRSF" id="PIRSF037037">
    <property type="entry name" value="Kelch-like_protein_gigaxonin"/>
    <property type="match status" value="1"/>
</dbReference>
<gene>
    <name evidence="6" type="ORF">CAEBREN_05324</name>
</gene>
<dbReference type="SMART" id="SM00875">
    <property type="entry name" value="BACK"/>
    <property type="match status" value="1"/>
</dbReference>
<dbReference type="Pfam" id="PF00651">
    <property type="entry name" value="BTB"/>
    <property type="match status" value="1"/>
</dbReference>
<evidence type="ECO:0000256" key="1">
    <source>
        <dbReference type="ARBA" id="ARBA00004906"/>
    </source>
</evidence>
<sequence length="638" mass="71369">MLPNIYNVESDTLGTGLSHSASRSPSFNKTSVYSNPTMLSEFYQNLNSMRCQKELCDVVLEAYPIQASSTEDGIGEEDPQQIHAHRIILSASSSYFRAMFTGGLRESTQRVVPIKEVDVEVLSQLIDYMYTGRMRIDEQNVQTILATASLLQLTCVRDACARFMLELLDMTNCVGMAEFARAHACHQLAHAAQLYTRQHFVEIIDNEELLNLDKDSFNELIQDDRITVPSERPVMQAVLNWVKHDEVNRKPYLGELVIQRNIQTFENTTFRLMSNVRLPLLGDDYLLEKCRNDDTIKRNVECLNVIIEGIHQLKISKEKQTELQYLISNGLPREDVNRKWFMAREPMPEPQHIMIVGGQAPKAITNVDLFDPDSQLWSSCASLPQRRCRSGVSMCNGFVYTTGGFNGAQRVKSVDFYDPRTDTWRPVNQMNARRSTHGITTCQNILYAVGGFDGTTGLASSEYFDPHTGNWFPLPSMSTRRSSVGVAAVGEDIYAIGGFDGVSKQCLNTVEIFDRRAHKWRPGPSMLNVRSGAGVTVHDKKIIAVGGHKGPEIHRTAEILIDNEWTELPNMSIPRRNTAAAALHGLLYALGGDDGSSNLSTIECIQLSGKTEAQWKIVDAPMPQGRSYAGIALIPKEI</sequence>
<dbReference type="FunFam" id="1.25.40.420:FF:000001">
    <property type="entry name" value="Kelch-like family member 12"/>
    <property type="match status" value="1"/>
</dbReference>
<dbReference type="Proteomes" id="UP000008068">
    <property type="component" value="Unassembled WGS sequence"/>
</dbReference>
<dbReference type="PANTHER" id="PTHR24412">
    <property type="entry name" value="KELCH PROTEIN"/>
    <property type="match status" value="1"/>
</dbReference>
<dbReference type="PANTHER" id="PTHR24412:SF475">
    <property type="entry name" value="KELCH-LIKE PROTEIN 17"/>
    <property type="match status" value="1"/>
</dbReference>
<dbReference type="InterPro" id="IPR000210">
    <property type="entry name" value="BTB/POZ_dom"/>
</dbReference>
<comment type="pathway">
    <text evidence="1">Protein modification; protein ubiquitination.</text>
</comment>
<keyword evidence="2" id="KW-0880">Kelch repeat</keyword>
<dbReference type="PROSITE" id="PS50097">
    <property type="entry name" value="BTB"/>
    <property type="match status" value="1"/>
</dbReference>
<dbReference type="PRINTS" id="PR00501">
    <property type="entry name" value="KELCHREPEAT"/>
</dbReference>
<reference evidence="7" key="1">
    <citation type="submission" date="2011-07" db="EMBL/GenBank/DDBJ databases">
        <authorList>
            <consortium name="Caenorhabditis brenneri Sequencing and Analysis Consortium"/>
            <person name="Wilson R.K."/>
        </authorList>
    </citation>
    <scope>NUCLEOTIDE SEQUENCE [LARGE SCALE GENOMIC DNA]</scope>
    <source>
        <strain evidence="7">PB2801</strain>
    </source>
</reference>
<dbReference type="OMA" id="MYDSSAN"/>
<dbReference type="Gene3D" id="2.120.10.80">
    <property type="entry name" value="Kelch-type beta propeller"/>
    <property type="match status" value="1"/>
</dbReference>
<dbReference type="FunCoup" id="G0PD45">
    <property type="interactions" value="1926"/>
</dbReference>
<dbReference type="InterPro" id="IPR011333">
    <property type="entry name" value="SKP1/BTB/POZ_sf"/>
</dbReference>
<dbReference type="InParanoid" id="G0PD45"/>
<keyword evidence="3" id="KW-0677">Repeat</keyword>
<dbReference type="eggNOG" id="KOG4441">
    <property type="taxonomic scope" value="Eukaryota"/>
</dbReference>
<dbReference type="InterPro" id="IPR011705">
    <property type="entry name" value="BACK"/>
</dbReference>
<dbReference type="SMART" id="SM00612">
    <property type="entry name" value="Kelch"/>
    <property type="match status" value="6"/>
</dbReference>
<dbReference type="HOGENOM" id="CLU_004253_14_2_1"/>
<evidence type="ECO:0000256" key="3">
    <source>
        <dbReference type="ARBA" id="ARBA00022737"/>
    </source>
</evidence>
<evidence type="ECO:0000256" key="2">
    <source>
        <dbReference type="ARBA" id="ARBA00022441"/>
    </source>
</evidence>
<dbReference type="InterPro" id="IPR017096">
    <property type="entry name" value="BTB-kelch_protein"/>
</dbReference>
<dbReference type="SMART" id="SM00225">
    <property type="entry name" value="BTB"/>
    <property type="match status" value="1"/>
</dbReference>
<dbReference type="CDD" id="cd18508">
    <property type="entry name" value="BACK_KEL_like"/>
    <property type="match status" value="1"/>
</dbReference>
<evidence type="ECO:0000313" key="6">
    <source>
        <dbReference type="EMBL" id="EGT51507.1"/>
    </source>
</evidence>
<dbReference type="Gene3D" id="1.25.40.420">
    <property type="match status" value="1"/>
</dbReference>
<dbReference type="InterPro" id="IPR006652">
    <property type="entry name" value="Kelch_1"/>
</dbReference>
<keyword evidence="7" id="KW-1185">Reference proteome</keyword>
<protein>
    <recommendedName>
        <fullName evidence="5">BTB domain-containing protein</fullName>
    </recommendedName>
</protein>
<accession>G0PD45</accession>
<dbReference type="SUPFAM" id="SSF54695">
    <property type="entry name" value="POZ domain"/>
    <property type="match status" value="1"/>
</dbReference>
<dbReference type="STRING" id="135651.G0PD45"/>
<evidence type="ECO:0000313" key="7">
    <source>
        <dbReference type="Proteomes" id="UP000008068"/>
    </source>
</evidence>
<name>G0PD45_CAEBE</name>
<dbReference type="EMBL" id="GL380264">
    <property type="protein sequence ID" value="EGT51507.1"/>
    <property type="molecule type" value="Genomic_DNA"/>
</dbReference>
<keyword evidence="4" id="KW-0833">Ubl conjugation pathway</keyword>
<dbReference type="AlphaFoldDB" id="G0PD45"/>
<dbReference type="OrthoDB" id="5858279at2759"/>
<dbReference type="InterPro" id="IPR015915">
    <property type="entry name" value="Kelch-typ_b-propeller"/>
</dbReference>
<dbReference type="SUPFAM" id="SSF117281">
    <property type="entry name" value="Kelch motif"/>
    <property type="match status" value="1"/>
</dbReference>
<organism evidence="7">
    <name type="scientific">Caenorhabditis brenneri</name>
    <name type="common">Nematode worm</name>
    <dbReference type="NCBI Taxonomy" id="135651"/>
    <lineage>
        <taxon>Eukaryota</taxon>
        <taxon>Metazoa</taxon>
        <taxon>Ecdysozoa</taxon>
        <taxon>Nematoda</taxon>
        <taxon>Chromadorea</taxon>
        <taxon>Rhabditida</taxon>
        <taxon>Rhabditina</taxon>
        <taxon>Rhabditomorpha</taxon>
        <taxon>Rhabditoidea</taxon>
        <taxon>Rhabditidae</taxon>
        <taxon>Peloderinae</taxon>
        <taxon>Caenorhabditis</taxon>
    </lineage>
</organism>
<dbReference type="Pfam" id="PF01344">
    <property type="entry name" value="Kelch_1"/>
    <property type="match status" value="5"/>
</dbReference>
<dbReference type="Pfam" id="PF07707">
    <property type="entry name" value="BACK"/>
    <property type="match status" value="1"/>
</dbReference>
<evidence type="ECO:0000259" key="5">
    <source>
        <dbReference type="PROSITE" id="PS50097"/>
    </source>
</evidence>